<name>A0A1G2JQV1_9BACT</name>
<organism evidence="1 2">
    <name type="scientific">Candidatus Staskawiczbacteria bacterium RIFOXYD1_FULL_32_13</name>
    <dbReference type="NCBI Taxonomy" id="1802234"/>
    <lineage>
        <taxon>Bacteria</taxon>
        <taxon>Candidatus Staskawicziibacteriota</taxon>
    </lineage>
</organism>
<evidence type="ECO:0008006" key="3">
    <source>
        <dbReference type="Google" id="ProtNLM"/>
    </source>
</evidence>
<proteinExistence type="predicted"/>
<comment type="caution">
    <text evidence="1">The sequence shown here is derived from an EMBL/GenBank/DDBJ whole genome shotgun (WGS) entry which is preliminary data.</text>
</comment>
<evidence type="ECO:0000313" key="1">
    <source>
        <dbReference type="EMBL" id="OGZ89462.1"/>
    </source>
</evidence>
<dbReference type="AlphaFoldDB" id="A0A1G2JQV1"/>
<dbReference type="Proteomes" id="UP000178935">
    <property type="component" value="Unassembled WGS sequence"/>
</dbReference>
<accession>A0A1G2JQV1</accession>
<gene>
    <name evidence="1" type="ORF">A2561_01640</name>
</gene>
<dbReference type="EMBL" id="MHPU01000007">
    <property type="protein sequence ID" value="OGZ89462.1"/>
    <property type="molecule type" value="Genomic_DNA"/>
</dbReference>
<protein>
    <recommendedName>
        <fullName evidence="3">Four helix bundle protein</fullName>
    </recommendedName>
</protein>
<sequence length="112" mass="13148">MQENIYHKELSAGKWFSFSLSLQLANVGSEIGRAINWRNKNNLELSQGAFERGLELLDLTILDIKNRKQLRELLLLREFLADYFCFGNTYKSTEAQWNNYFISFNYLARTGK</sequence>
<evidence type="ECO:0000313" key="2">
    <source>
        <dbReference type="Proteomes" id="UP000178935"/>
    </source>
</evidence>
<reference evidence="1 2" key="1">
    <citation type="journal article" date="2016" name="Nat. Commun.">
        <title>Thousands of microbial genomes shed light on interconnected biogeochemical processes in an aquifer system.</title>
        <authorList>
            <person name="Anantharaman K."/>
            <person name="Brown C.T."/>
            <person name="Hug L.A."/>
            <person name="Sharon I."/>
            <person name="Castelle C.J."/>
            <person name="Probst A.J."/>
            <person name="Thomas B.C."/>
            <person name="Singh A."/>
            <person name="Wilkins M.J."/>
            <person name="Karaoz U."/>
            <person name="Brodie E.L."/>
            <person name="Williams K.H."/>
            <person name="Hubbard S.S."/>
            <person name="Banfield J.F."/>
        </authorList>
    </citation>
    <scope>NUCLEOTIDE SEQUENCE [LARGE SCALE GENOMIC DNA]</scope>
</reference>